<dbReference type="Pfam" id="PF00005">
    <property type="entry name" value="ABC_tran"/>
    <property type="match status" value="1"/>
</dbReference>
<name>A0A7H0H3Z0_9ACTN</name>
<dbReference type="PROSITE" id="PS50893">
    <property type="entry name" value="ABC_TRANSPORTER_2"/>
    <property type="match status" value="1"/>
</dbReference>
<protein>
    <submittedName>
        <fullName evidence="6">ATP-binding cassette domain-containing protein</fullName>
    </submittedName>
</protein>
<evidence type="ECO:0000256" key="3">
    <source>
        <dbReference type="ARBA" id="ARBA00022741"/>
    </source>
</evidence>
<organism evidence="6 7">
    <name type="scientific">Tessaracoccus defluvii</name>
    <dbReference type="NCBI Taxonomy" id="1285901"/>
    <lineage>
        <taxon>Bacteria</taxon>
        <taxon>Bacillati</taxon>
        <taxon>Actinomycetota</taxon>
        <taxon>Actinomycetes</taxon>
        <taxon>Propionibacteriales</taxon>
        <taxon>Propionibacteriaceae</taxon>
        <taxon>Tessaracoccus</taxon>
    </lineage>
</organism>
<dbReference type="SMART" id="SM00382">
    <property type="entry name" value="AAA"/>
    <property type="match status" value="1"/>
</dbReference>
<reference evidence="6 7" key="1">
    <citation type="submission" date="2020-08" db="EMBL/GenBank/DDBJ databases">
        <title>Genome sequence of Tessaracoccus defluvii JCM 17540T.</title>
        <authorList>
            <person name="Hyun D.-W."/>
            <person name="Bae J.-W."/>
        </authorList>
    </citation>
    <scope>NUCLEOTIDE SEQUENCE [LARGE SCALE GENOMIC DNA]</scope>
    <source>
        <strain evidence="6 7">JCM 17540</strain>
    </source>
</reference>
<dbReference type="InterPro" id="IPR050319">
    <property type="entry name" value="ABC_transp_ATP-bind"/>
</dbReference>
<keyword evidence="4 6" id="KW-0067">ATP-binding</keyword>
<dbReference type="SUPFAM" id="SSF52540">
    <property type="entry name" value="P-loop containing nucleoside triphosphate hydrolases"/>
    <property type="match status" value="1"/>
</dbReference>
<sequence length="330" mass="36488">MTENLLSVSDLKVHYPIRKGVFRRTVGQVKAVDGVSLEIRRGEVLGIVGESGCGKTTMGKALLRLVKPTSGEVMYHGAGEATDLAAARERELDRLRSNLQIIFQDPYSSLNPALTIFQQMREPLSRYRTKNRAEQREILADLFTAVNLPADFMDRYPNEFSGGQRQRIGIARALSVNPELVVCDEAVSALDVSVQAQVLNLLQELKEERQLTYLFISHNMSVVEYIADRVAVMYLGRIIEMAPAEELYASPQHPYTQALLSAIPSPTLGERRERIVLTGDVPSPAAPPSGCPFHPRCPFVQEICRTEVPGLRLLESGEHVVSCHLAPVGG</sequence>
<dbReference type="FunFam" id="3.40.50.300:FF:000016">
    <property type="entry name" value="Oligopeptide ABC transporter ATP-binding component"/>
    <property type="match status" value="1"/>
</dbReference>
<evidence type="ECO:0000256" key="4">
    <source>
        <dbReference type="ARBA" id="ARBA00022840"/>
    </source>
</evidence>
<dbReference type="GO" id="GO:0016887">
    <property type="term" value="F:ATP hydrolysis activity"/>
    <property type="evidence" value="ECO:0007669"/>
    <property type="project" value="InterPro"/>
</dbReference>
<evidence type="ECO:0000313" key="7">
    <source>
        <dbReference type="Proteomes" id="UP000516117"/>
    </source>
</evidence>
<dbReference type="KEGG" id="tdf:H9L22_13585"/>
<dbReference type="PANTHER" id="PTHR43776:SF7">
    <property type="entry name" value="D,D-DIPEPTIDE TRANSPORT ATP-BINDING PROTEIN DDPF-RELATED"/>
    <property type="match status" value="1"/>
</dbReference>
<dbReference type="Proteomes" id="UP000516117">
    <property type="component" value="Chromosome"/>
</dbReference>
<dbReference type="Pfam" id="PF08352">
    <property type="entry name" value="oligo_HPY"/>
    <property type="match status" value="1"/>
</dbReference>
<evidence type="ECO:0000313" key="6">
    <source>
        <dbReference type="EMBL" id="QNP55256.1"/>
    </source>
</evidence>
<evidence type="ECO:0000256" key="2">
    <source>
        <dbReference type="ARBA" id="ARBA00022448"/>
    </source>
</evidence>
<comment type="similarity">
    <text evidence="1">Belongs to the ABC transporter superfamily.</text>
</comment>
<keyword evidence="2" id="KW-0813">Transport</keyword>
<keyword evidence="7" id="KW-1185">Reference proteome</keyword>
<dbReference type="Gene3D" id="3.40.50.300">
    <property type="entry name" value="P-loop containing nucleotide triphosphate hydrolases"/>
    <property type="match status" value="1"/>
</dbReference>
<dbReference type="InterPro" id="IPR003439">
    <property type="entry name" value="ABC_transporter-like_ATP-bd"/>
</dbReference>
<dbReference type="InterPro" id="IPR013563">
    <property type="entry name" value="Oligopep_ABC_C"/>
</dbReference>
<proteinExistence type="inferred from homology"/>
<dbReference type="GO" id="GO:0055085">
    <property type="term" value="P:transmembrane transport"/>
    <property type="evidence" value="ECO:0007669"/>
    <property type="project" value="UniProtKB-ARBA"/>
</dbReference>
<dbReference type="PROSITE" id="PS00211">
    <property type="entry name" value="ABC_TRANSPORTER_1"/>
    <property type="match status" value="1"/>
</dbReference>
<dbReference type="EMBL" id="CP060789">
    <property type="protein sequence ID" value="QNP55256.1"/>
    <property type="molecule type" value="Genomic_DNA"/>
</dbReference>
<dbReference type="InterPro" id="IPR003593">
    <property type="entry name" value="AAA+_ATPase"/>
</dbReference>
<dbReference type="CDD" id="cd03257">
    <property type="entry name" value="ABC_NikE_OppD_transporters"/>
    <property type="match status" value="1"/>
</dbReference>
<dbReference type="InterPro" id="IPR027417">
    <property type="entry name" value="P-loop_NTPase"/>
</dbReference>
<evidence type="ECO:0000259" key="5">
    <source>
        <dbReference type="PROSITE" id="PS50893"/>
    </source>
</evidence>
<evidence type="ECO:0000256" key="1">
    <source>
        <dbReference type="ARBA" id="ARBA00005417"/>
    </source>
</evidence>
<dbReference type="RefSeq" id="WP_187720392.1">
    <property type="nucleotide sequence ID" value="NZ_CP060789.1"/>
</dbReference>
<gene>
    <name evidence="6" type="ORF">H9L22_13585</name>
</gene>
<dbReference type="AlphaFoldDB" id="A0A7H0H3Z0"/>
<dbReference type="GO" id="GO:0015833">
    <property type="term" value="P:peptide transport"/>
    <property type="evidence" value="ECO:0007669"/>
    <property type="project" value="InterPro"/>
</dbReference>
<accession>A0A7H0H3Z0</accession>
<dbReference type="PANTHER" id="PTHR43776">
    <property type="entry name" value="TRANSPORT ATP-BINDING PROTEIN"/>
    <property type="match status" value="1"/>
</dbReference>
<dbReference type="GO" id="GO:0005524">
    <property type="term" value="F:ATP binding"/>
    <property type="evidence" value="ECO:0007669"/>
    <property type="project" value="UniProtKB-KW"/>
</dbReference>
<dbReference type="NCBIfam" id="TIGR01727">
    <property type="entry name" value="oligo_HPY"/>
    <property type="match status" value="1"/>
</dbReference>
<dbReference type="InterPro" id="IPR017871">
    <property type="entry name" value="ABC_transporter-like_CS"/>
</dbReference>
<keyword evidence="3" id="KW-0547">Nucleotide-binding</keyword>
<feature type="domain" description="ABC transporter" evidence="5">
    <location>
        <begin position="17"/>
        <end position="260"/>
    </location>
</feature>